<dbReference type="PROSITE" id="PS51375">
    <property type="entry name" value="PPR"/>
    <property type="match status" value="2"/>
</dbReference>
<evidence type="ECO:0000256" key="3">
    <source>
        <dbReference type="SAM" id="Coils"/>
    </source>
</evidence>
<accession>A0A1N6LYF7</accession>
<dbReference type="OrthoDB" id="185373at2759"/>
<dbReference type="Gene3D" id="1.25.40.10">
    <property type="entry name" value="Tetratricopeptide repeat domain"/>
    <property type="match status" value="3"/>
</dbReference>
<evidence type="ECO:0000313" key="4">
    <source>
        <dbReference type="EMBL" id="SIO73901.1"/>
    </source>
</evidence>
<dbReference type="Pfam" id="PF13041">
    <property type="entry name" value="PPR_2"/>
    <property type="match status" value="1"/>
</dbReference>
<gene>
    <name evidence="4" type="ORF">BmR1_04g09510</name>
</gene>
<keyword evidence="3" id="KW-0175">Coiled coil</keyword>
<keyword evidence="5" id="KW-1185">Reference proteome</keyword>
<dbReference type="PANTHER" id="PTHR47941">
    <property type="entry name" value="PENTATRICOPEPTIDE REPEAT-CONTAINING PROTEIN 3, MITOCHONDRIAL"/>
    <property type="match status" value="1"/>
</dbReference>
<reference evidence="4 5" key="2">
    <citation type="journal article" date="2013" name="PLoS ONE">
        <title>Whole genome mapping and re-organization of the nuclear and mitochondrial genomes of Babesia microti isolates.</title>
        <authorList>
            <person name="Cornillot E."/>
            <person name="Dassouli A."/>
            <person name="Garg A."/>
            <person name="Pachikara N."/>
            <person name="Randazzo S."/>
            <person name="Depoix D."/>
            <person name="Carcy B."/>
            <person name="Delbecq S."/>
            <person name="Frutos R."/>
            <person name="Silva J.C."/>
            <person name="Sutton R."/>
            <person name="Krause P.J."/>
            <person name="Mamoun C.B."/>
        </authorList>
    </citation>
    <scope>NUCLEOTIDE SEQUENCE [LARGE SCALE GENOMIC DNA]</scope>
    <source>
        <strain evidence="4 5">RI</strain>
    </source>
</reference>
<feature type="repeat" description="PPR" evidence="2">
    <location>
        <begin position="423"/>
        <end position="457"/>
    </location>
</feature>
<feature type="repeat" description="PPR" evidence="2">
    <location>
        <begin position="352"/>
        <end position="386"/>
    </location>
</feature>
<dbReference type="AlphaFoldDB" id="A0A1N6LYF7"/>
<reference evidence="4 5" key="3">
    <citation type="journal article" date="2016" name="Sci. Rep.">
        <title>Genome-wide diversity and gene expression profiling of Babesia microti isolates identify polymorphic genes that mediate host-pathogen interactions.</title>
        <authorList>
            <person name="Silva J.C."/>
            <person name="Cornillot E."/>
            <person name="McCracken C."/>
            <person name="Usmani-Brown S."/>
            <person name="Dwivedi A."/>
            <person name="Ifeonu O.O."/>
            <person name="Crabtree J."/>
            <person name="Gotia H.T."/>
            <person name="Virji A.Z."/>
            <person name="Reynes C."/>
            <person name="Colinge J."/>
            <person name="Kumar V."/>
            <person name="Lawres L."/>
            <person name="Pazzi J.E."/>
            <person name="Pablo J.V."/>
            <person name="Hung C."/>
            <person name="Brancato J."/>
            <person name="Kumari P."/>
            <person name="Orvis J."/>
            <person name="Tretina K."/>
            <person name="Chibucos M."/>
            <person name="Ott S."/>
            <person name="Sadzewicz L."/>
            <person name="Sengamalay N."/>
            <person name="Shetty A.C."/>
            <person name="Su Q."/>
            <person name="Tallon L."/>
            <person name="Fraser C.M."/>
            <person name="Frutos R."/>
            <person name="Molina D.M."/>
            <person name="Krause P.J."/>
            <person name="Ben Mamoun C."/>
        </authorList>
    </citation>
    <scope>NUCLEOTIDE SEQUENCE [LARGE SCALE GENOMIC DNA]</scope>
    <source>
        <strain evidence="4 5">RI</strain>
    </source>
</reference>
<dbReference type="InterPro" id="IPR002885">
    <property type="entry name" value="PPR_rpt"/>
</dbReference>
<dbReference type="EMBL" id="LN871599">
    <property type="protein sequence ID" value="SIO73901.1"/>
    <property type="molecule type" value="Genomic_DNA"/>
</dbReference>
<reference evidence="4 5" key="1">
    <citation type="journal article" date="2012" name="Nucleic Acids Res.">
        <title>Sequencing of the smallest Apicomplexan genome from the human pathogen Babesia microti.</title>
        <authorList>
            <person name="Cornillot E."/>
            <person name="Hadj-Kaddour K."/>
            <person name="Dassouli A."/>
            <person name="Noel B."/>
            <person name="Ranwez V."/>
            <person name="Vacherie B."/>
            <person name="Augagneur Y."/>
            <person name="Bres V."/>
            <person name="Duclos A."/>
            <person name="Randazzo S."/>
            <person name="Carcy B."/>
            <person name="Debierre-Grockiego F."/>
            <person name="Delbecq S."/>
            <person name="Moubri-Menage K."/>
            <person name="Shams-Eldin H."/>
            <person name="Usmani-Brown S."/>
            <person name="Bringaud F."/>
            <person name="Wincker P."/>
            <person name="Vivares C.P."/>
            <person name="Schwarz R.T."/>
            <person name="Schetters T.P."/>
            <person name="Krause P.J."/>
            <person name="Gorenflot A."/>
            <person name="Berry V."/>
            <person name="Barbe V."/>
            <person name="Ben Mamoun C."/>
        </authorList>
    </citation>
    <scope>NUCLEOTIDE SEQUENCE [LARGE SCALE GENOMIC DNA]</scope>
    <source>
        <strain evidence="4 5">RI</strain>
    </source>
</reference>
<proteinExistence type="predicted"/>
<sequence>MLCSRPWWTRKITLARARKQIDFLNKNAERSPDNGKINRCGLSSGLFQRKAIFRRPVVRIPSLARQSINNNTNNTNCQSIFDETNKESIISASKSRKELNKGLLSVSERGNAAFWECKPFVRQAEWLFNHNVKSVIKNEVSVISQTNNKNFESTSVYSKSRTPNSQTETEDIIHRQSVDDGCTTSGDNQQQSFPIFIKEVLSKIPNAPYTSNLEDNFSIAEQISLLKSQHANLLSSDISPESLKTAEILLSFYPGIERKERLNEVQQFKSETFESLIQKGGEIDKINLLIKQRALDGNLTDCLEILNKMKIYGLNPSVQTYNNVLLSTCALKNPKSARFIYLKMVAESLTPDIKTFSILIKTHVLARDLNSAFALQRKMERDGIASDVVVFSILIDGLVNNGHVDRAWETYNYARTWRLIEPDQVLFTIMIKACYKNGEVEKALNLYDEMIAMGLHPTDLTYTTLIKSMGKRKGFMDKAFHFYNLMKCEDMPITKSVYQHLLKCCGRNGVYSRAELTLNEYKNAGFQPEEVDIYHLIMSMKKGARVKGLSGVTIRKVFDMIKTAADGGVAITSVTLNGLIELYQAGGFYKYAIEVLEIFPHFNATPNQHTYEILLKFLGSELKEPGMFFNLWKLMRSKGVTPSHKLMCLALQVALMSGSSKMTLEVLREMYNLRIFPTPKLVTELYKRGKHIVEIHLAVKDLEELQRNLVQQRCKRETELLQSYVDERQLNSYAQGKKLNQPTMYHRLRSKTFKRLKQHT</sequence>
<dbReference type="Pfam" id="PF13812">
    <property type="entry name" value="PPR_3"/>
    <property type="match status" value="2"/>
</dbReference>
<protein>
    <submittedName>
        <fullName evidence="4">PPR repeat family</fullName>
    </submittedName>
</protein>
<dbReference type="Proteomes" id="UP000002899">
    <property type="component" value="Chromosome IV"/>
</dbReference>
<name>A0A1N6LYF7_BABMR</name>
<dbReference type="KEGG" id="bmic:BmR1_04g09510"/>
<keyword evidence="1" id="KW-0677">Repeat</keyword>
<dbReference type="InterPro" id="IPR011990">
    <property type="entry name" value="TPR-like_helical_dom_sf"/>
</dbReference>
<evidence type="ECO:0000256" key="1">
    <source>
        <dbReference type="ARBA" id="ARBA00022737"/>
    </source>
</evidence>
<dbReference type="RefSeq" id="XP_021337951.1">
    <property type="nucleotide sequence ID" value="XM_021482795.1"/>
</dbReference>
<organism evidence="4 5">
    <name type="scientific">Babesia microti (strain RI)</name>
    <dbReference type="NCBI Taxonomy" id="1133968"/>
    <lineage>
        <taxon>Eukaryota</taxon>
        <taxon>Sar</taxon>
        <taxon>Alveolata</taxon>
        <taxon>Apicomplexa</taxon>
        <taxon>Aconoidasida</taxon>
        <taxon>Piroplasmida</taxon>
        <taxon>Babesiidae</taxon>
        <taxon>Babesia</taxon>
    </lineage>
</organism>
<evidence type="ECO:0000256" key="2">
    <source>
        <dbReference type="PROSITE-ProRule" id="PRU00708"/>
    </source>
</evidence>
<dbReference type="VEuPathDB" id="PiroplasmaDB:BmR1_04g09510"/>
<feature type="coiled-coil region" evidence="3">
    <location>
        <begin position="695"/>
        <end position="722"/>
    </location>
</feature>
<dbReference type="NCBIfam" id="TIGR00756">
    <property type="entry name" value="PPR"/>
    <property type="match status" value="1"/>
</dbReference>
<evidence type="ECO:0000313" key="5">
    <source>
        <dbReference type="Proteomes" id="UP000002899"/>
    </source>
</evidence>
<dbReference type="GeneID" id="24426527"/>